<dbReference type="GO" id="GO:0003676">
    <property type="term" value="F:nucleic acid binding"/>
    <property type="evidence" value="ECO:0007669"/>
    <property type="project" value="InterPro"/>
</dbReference>
<gene>
    <name evidence="1" type="ORF">RF11_02744</name>
</gene>
<dbReference type="EMBL" id="JWZT01003910">
    <property type="protein sequence ID" value="KII65324.1"/>
    <property type="molecule type" value="Genomic_DNA"/>
</dbReference>
<reference evidence="1 2" key="1">
    <citation type="journal article" date="2014" name="Genome Biol. Evol.">
        <title>The genome of the myxosporean Thelohanellus kitauei shows adaptations to nutrient acquisition within its fish host.</title>
        <authorList>
            <person name="Yang Y."/>
            <person name="Xiong J."/>
            <person name="Zhou Z."/>
            <person name="Huo F."/>
            <person name="Miao W."/>
            <person name="Ran C."/>
            <person name="Liu Y."/>
            <person name="Zhang J."/>
            <person name="Feng J."/>
            <person name="Wang M."/>
            <person name="Wang M."/>
            <person name="Wang L."/>
            <person name="Yao B."/>
        </authorList>
    </citation>
    <scope>NUCLEOTIDE SEQUENCE [LARGE SCALE GENOMIC DNA]</scope>
    <source>
        <strain evidence="1">Wuqing</strain>
    </source>
</reference>
<comment type="caution">
    <text evidence="1">The sequence shown here is derived from an EMBL/GenBank/DDBJ whole genome shotgun (WGS) entry which is preliminary data.</text>
</comment>
<evidence type="ECO:0000313" key="2">
    <source>
        <dbReference type="Proteomes" id="UP000031668"/>
    </source>
</evidence>
<organism evidence="1 2">
    <name type="scientific">Thelohanellus kitauei</name>
    <name type="common">Myxosporean</name>
    <dbReference type="NCBI Taxonomy" id="669202"/>
    <lineage>
        <taxon>Eukaryota</taxon>
        <taxon>Metazoa</taxon>
        <taxon>Cnidaria</taxon>
        <taxon>Myxozoa</taxon>
        <taxon>Myxosporea</taxon>
        <taxon>Bivalvulida</taxon>
        <taxon>Platysporina</taxon>
        <taxon>Myxobolidae</taxon>
        <taxon>Thelohanellus</taxon>
    </lineage>
</organism>
<evidence type="ECO:0000313" key="1">
    <source>
        <dbReference type="EMBL" id="KII65324.1"/>
    </source>
</evidence>
<dbReference type="InterPro" id="IPR036397">
    <property type="entry name" value="RNaseH_sf"/>
</dbReference>
<name>A0A0C2IJ00_THEKT</name>
<dbReference type="AlphaFoldDB" id="A0A0C2IJ00"/>
<proteinExistence type="predicted"/>
<evidence type="ECO:0008006" key="3">
    <source>
        <dbReference type="Google" id="ProtNLM"/>
    </source>
</evidence>
<dbReference type="Proteomes" id="UP000031668">
    <property type="component" value="Unassembled WGS sequence"/>
</dbReference>
<protein>
    <recommendedName>
        <fullName evidence="3">Transposase Tc1-like domain-containing protein</fullName>
    </recommendedName>
</protein>
<dbReference type="OrthoDB" id="5857894at2759"/>
<dbReference type="Gene3D" id="3.30.420.10">
    <property type="entry name" value="Ribonuclease H-like superfamily/Ribonuclease H"/>
    <property type="match status" value="1"/>
</dbReference>
<sequence>MSRVLSARFEILTLSKLNYNMGRKRSLNDIEKCQILAYYYTGMNGKQISQKIKRKRLATDQSVTVNEITSRLCLNASKRAITNYVNKCGMKCLQANHIPFLTKEHKAKRRPMGKETISKIVWKKVLFTHEKKFNLDGVTETIIIGKNQGKKFMKRRFGGGSLMIWAGESKDFKRFR</sequence>
<keyword evidence="2" id="KW-1185">Reference proteome</keyword>
<accession>A0A0C2IJ00</accession>